<gene>
    <name evidence="1" type="ORF">K0M31_010967</name>
</gene>
<protein>
    <submittedName>
        <fullName evidence="1">Uncharacterized protein</fullName>
    </submittedName>
</protein>
<reference evidence="1" key="1">
    <citation type="submission" date="2021-10" db="EMBL/GenBank/DDBJ databases">
        <title>Melipona bicolor Genome sequencing and assembly.</title>
        <authorList>
            <person name="Araujo N.S."/>
            <person name="Arias M.C."/>
        </authorList>
    </citation>
    <scope>NUCLEOTIDE SEQUENCE</scope>
    <source>
        <strain evidence="1">USP_2M_L1-L4_2017</strain>
        <tissue evidence="1">Whole body</tissue>
    </source>
</reference>
<name>A0AA40KHP8_9HYME</name>
<accession>A0AA40KHP8</accession>
<comment type="caution">
    <text evidence="1">The sequence shown here is derived from an EMBL/GenBank/DDBJ whole genome shotgun (WGS) entry which is preliminary data.</text>
</comment>
<organism evidence="1 2">
    <name type="scientific">Melipona bicolor</name>
    <dbReference type="NCBI Taxonomy" id="60889"/>
    <lineage>
        <taxon>Eukaryota</taxon>
        <taxon>Metazoa</taxon>
        <taxon>Ecdysozoa</taxon>
        <taxon>Arthropoda</taxon>
        <taxon>Hexapoda</taxon>
        <taxon>Insecta</taxon>
        <taxon>Pterygota</taxon>
        <taxon>Neoptera</taxon>
        <taxon>Endopterygota</taxon>
        <taxon>Hymenoptera</taxon>
        <taxon>Apocrita</taxon>
        <taxon>Aculeata</taxon>
        <taxon>Apoidea</taxon>
        <taxon>Anthophila</taxon>
        <taxon>Apidae</taxon>
        <taxon>Melipona</taxon>
    </lineage>
</organism>
<keyword evidence="2" id="KW-1185">Reference proteome</keyword>
<sequence>MTVINFAQHRRFLSTEQLTRFFFSKILLRLEEKAGKVQRENMYAYFTFSRRFHLADHCEDAFNNGGKSSEEAVLLKSIRPTESRGMKFKWVYLQRSAQSNVQPVFFWTMGNRLSWLRDETLERGGWAWVGIIAPFISHRLKSQSLTAEFKIQQIGSFETEHLRL</sequence>
<evidence type="ECO:0000313" key="1">
    <source>
        <dbReference type="EMBL" id="KAK1120761.1"/>
    </source>
</evidence>
<dbReference type="Proteomes" id="UP001177670">
    <property type="component" value="Unassembled WGS sequence"/>
</dbReference>
<evidence type="ECO:0000313" key="2">
    <source>
        <dbReference type="Proteomes" id="UP001177670"/>
    </source>
</evidence>
<dbReference type="AlphaFoldDB" id="A0AA40KHP8"/>
<proteinExistence type="predicted"/>
<dbReference type="EMBL" id="JAHYIQ010000029">
    <property type="protein sequence ID" value="KAK1120761.1"/>
    <property type="molecule type" value="Genomic_DNA"/>
</dbReference>